<feature type="transmembrane region" description="Helical" evidence="2">
    <location>
        <begin position="634"/>
        <end position="652"/>
    </location>
</feature>
<reference evidence="5" key="2">
    <citation type="journal article" date="2017" name="J. Anim. Genet.">
        <title>Multiple reference genome sequences of hot pepper reveal the massive evolution of plant disease resistance genes by retroduplication.</title>
        <authorList>
            <person name="Kim S."/>
            <person name="Park J."/>
            <person name="Yeom S.-I."/>
            <person name="Kim Y.-M."/>
            <person name="Seo E."/>
            <person name="Kim K.-T."/>
            <person name="Kim M.-S."/>
            <person name="Lee J.M."/>
            <person name="Cheong K."/>
            <person name="Shin H.-S."/>
            <person name="Kim S.-B."/>
            <person name="Han K."/>
            <person name="Lee J."/>
            <person name="Park M."/>
            <person name="Lee H.-A."/>
            <person name="Lee H.-Y."/>
            <person name="Lee Y."/>
            <person name="Oh S."/>
            <person name="Lee J.H."/>
            <person name="Choi E."/>
            <person name="Choi E."/>
            <person name="Lee S.E."/>
            <person name="Jeon J."/>
            <person name="Kim H."/>
            <person name="Choi G."/>
            <person name="Song H."/>
            <person name="Lee J."/>
            <person name="Lee S.-C."/>
            <person name="Kwon J.-K."/>
            <person name="Lee H.-Y."/>
            <person name="Koo N."/>
            <person name="Hong Y."/>
            <person name="Kim R.W."/>
            <person name="Kang W.-H."/>
            <person name="Huh J.H."/>
            <person name="Kang B.-C."/>
            <person name="Yang T.-J."/>
            <person name="Lee Y.-H."/>
            <person name="Bennetzen J.L."/>
            <person name="Choi D."/>
        </authorList>
    </citation>
    <scope>NUCLEOTIDE SEQUENCE [LARGE SCALE GENOMIC DNA]</scope>
    <source>
        <strain evidence="5">cv. PBC81</strain>
    </source>
</reference>
<dbReference type="GO" id="GO:0046872">
    <property type="term" value="F:metal ion binding"/>
    <property type="evidence" value="ECO:0007669"/>
    <property type="project" value="InterPro"/>
</dbReference>
<evidence type="ECO:0000256" key="1">
    <source>
        <dbReference type="ARBA" id="ARBA00077219"/>
    </source>
</evidence>
<dbReference type="PANTHER" id="PTHR43690">
    <property type="entry name" value="NARDILYSIN"/>
    <property type="match status" value="1"/>
</dbReference>
<dbReference type="AlphaFoldDB" id="A0A2G2WPP2"/>
<comment type="caution">
    <text evidence="4">The sequence shown here is derived from an EMBL/GenBank/DDBJ whole genome shotgun (WGS) entry which is preliminary data.</text>
</comment>
<keyword evidence="2" id="KW-0812">Transmembrane</keyword>
<reference evidence="4 5" key="1">
    <citation type="journal article" date="2017" name="Genome Biol.">
        <title>New reference genome sequences of hot pepper reveal the massive evolution of plant disease-resistance genes by retroduplication.</title>
        <authorList>
            <person name="Kim S."/>
            <person name="Park J."/>
            <person name="Yeom S.I."/>
            <person name="Kim Y.M."/>
            <person name="Seo E."/>
            <person name="Kim K.T."/>
            <person name="Kim M.S."/>
            <person name="Lee J.M."/>
            <person name="Cheong K."/>
            <person name="Shin H.S."/>
            <person name="Kim S.B."/>
            <person name="Han K."/>
            <person name="Lee J."/>
            <person name="Park M."/>
            <person name="Lee H.A."/>
            <person name="Lee H.Y."/>
            <person name="Lee Y."/>
            <person name="Oh S."/>
            <person name="Lee J.H."/>
            <person name="Choi E."/>
            <person name="Choi E."/>
            <person name="Lee S.E."/>
            <person name="Jeon J."/>
            <person name="Kim H."/>
            <person name="Choi G."/>
            <person name="Song H."/>
            <person name="Lee J."/>
            <person name="Lee S.C."/>
            <person name="Kwon J.K."/>
            <person name="Lee H.Y."/>
            <person name="Koo N."/>
            <person name="Hong Y."/>
            <person name="Kim R.W."/>
            <person name="Kang W.H."/>
            <person name="Huh J.H."/>
            <person name="Kang B.C."/>
            <person name="Yang T.J."/>
            <person name="Lee Y.H."/>
            <person name="Bennetzen J.L."/>
            <person name="Choi D."/>
        </authorList>
    </citation>
    <scope>NUCLEOTIDE SEQUENCE [LARGE SCALE GENOMIC DNA]</scope>
    <source>
        <strain evidence="5">cv. PBC81</strain>
    </source>
</reference>
<keyword evidence="5" id="KW-1185">Reference proteome</keyword>
<sequence>MIDNVSSVDNLDFVMESDALGHTVMDQSQGHESLLSVAGTITLEEVNATGAEVLEYISDFGKPSAPLPAAIVACVPTRVHVEGGGEDEFKISPEEITTAIKSGLKEPIEPEPELEVPTELITSDQLKELRLKRCPSFVPVEMNSNITKSYDNEIGIVQRRLSNGIPINYKITKNEANCGVMRLIVGGGRAAESSDEKGSVIVGVRTLSEGGRVGNFSREQVELFCVNHLINCSLESTEEFICMEFRFTLRDNAMRAAFQLLHMVLEHSVWLDDAFDRAKQLYMSYYRSIPKSLERSTAHKLMLAMLNRDERFAEPTPHSLQNLTLESVRAAIMDQFVTDNMEVSMVGDFSEEDIESCILDYLGTVKPTKGFEKTQQYSPILSTAPFGLQHQQVFLKDTDERACAYIAGPAPSRWGFTFEGNDLFESVGNQSSNDHNLEQSDTNLQGQIRNHPLFFAIALGLLAEIINSRLFTTVRDSLGLTYDVSFELNLFDRLKLGWYVISVTSTPGKVHKAVDACKNVLRGLHSNRIVTRELDRARRTLLMRHEAEIKSNAYWLGLLSHLQAPSVPRKDISCIKDLTLLYETATIEDAYVAYGQLKIDENSLYSCIGVAGAQAGEDVSSKIKWGLNCFKCVSFHYCPIFSLLSLILIIAFSTSSWNNGYAVERHHHVFSLSNFCFSSLPS</sequence>
<evidence type="ECO:0000313" key="5">
    <source>
        <dbReference type="Proteomes" id="UP000224567"/>
    </source>
</evidence>
<dbReference type="SUPFAM" id="SSF63411">
    <property type="entry name" value="LuxS/MPP-like metallohydrolase"/>
    <property type="match status" value="2"/>
</dbReference>
<evidence type="ECO:0000259" key="3">
    <source>
        <dbReference type="Pfam" id="PF05193"/>
    </source>
</evidence>
<dbReference type="InterPro" id="IPR011249">
    <property type="entry name" value="Metalloenz_LuxS/M16"/>
</dbReference>
<dbReference type="Proteomes" id="UP000224567">
    <property type="component" value="Unassembled WGS sequence"/>
</dbReference>
<name>A0A2G2WPP2_CAPBA</name>
<evidence type="ECO:0000256" key="2">
    <source>
        <dbReference type="SAM" id="Phobius"/>
    </source>
</evidence>
<proteinExistence type="predicted"/>
<dbReference type="FunFam" id="3.30.830.10:FF:000025">
    <property type="entry name" value="Stromal processing peptidase chloroplastic"/>
    <property type="match status" value="1"/>
</dbReference>
<dbReference type="FunFam" id="3.30.830.10:FF:000033">
    <property type="entry name" value="Stromal processing peptidase, chloroplastic"/>
    <property type="match status" value="1"/>
</dbReference>
<gene>
    <name evidence="4" type="ORF">CQW23_11357</name>
</gene>
<keyword evidence="2" id="KW-0472">Membrane</keyword>
<protein>
    <recommendedName>
        <fullName evidence="1">Chloroplast processing enzyme</fullName>
    </recommendedName>
</protein>
<dbReference type="STRING" id="33114.A0A2G2WPP2"/>
<dbReference type="Gene3D" id="3.30.830.10">
    <property type="entry name" value="Metalloenzyme, LuxS/M16 peptidase-like"/>
    <property type="match status" value="2"/>
</dbReference>
<feature type="domain" description="Peptidase M16 C-terminal" evidence="3">
    <location>
        <begin position="322"/>
        <end position="541"/>
    </location>
</feature>
<evidence type="ECO:0000313" key="4">
    <source>
        <dbReference type="EMBL" id="PHT47149.1"/>
    </source>
</evidence>
<dbReference type="EMBL" id="MLFT02000005">
    <property type="protein sequence ID" value="PHT47149.1"/>
    <property type="molecule type" value="Genomic_DNA"/>
</dbReference>
<dbReference type="InterPro" id="IPR050626">
    <property type="entry name" value="Peptidase_M16"/>
</dbReference>
<accession>A0A2G2WPP2</accession>
<keyword evidence="2" id="KW-1133">Transmembrane helix</keyword>
<organism evidence="4 5">
    <name type="scientific">Capsicum baccatum</name>
    <name type="common">Peruvian pepper</name>
    <dbReference type="NCBI Taxonomy" id="33114"/>
    <lineage>
        <taxon>Eukaryota</taxon>
        <taxon>Viridiplantae</taxon>
        <taxon>Streptophyta</taxon>
        <taxon>Embryophyta</taxon>
        <taxon>Tracheophyta</taxon>
        <taxon>Spermatophyta</taxon>
        <taxon>Magnoliopsida</taxon>
        <taxon>eudicotyledons</taxon>
        <taxon>Gunneridae</taxon>
        <taxon>Pentapetalae</taxon>
        <taxon>asterids</taxon>
        <taxon>lamiids</taxon>
        <taxon>Solanales</taxon>
        <taxon>Solanaceae</taxon>
        <taxon>Solanoideae</taxon>
        <taxon>Capsiceae</taxon>
        <taxon>Capsicum</taxon>
    </lineage>
</organism>
<dbReference type="PANTHER" id="PTHR43690:SF33">
    <property type="entry name" value="STROMAL PROCESSING PEPTIDASE, CHLOROPLASTIC"/>
    <property type="match status" value="1"/>
</dbReference>
<dbReference type="Pfam" id="PF05193">
    <property type="entry name" value="Peptidase_M16_C"/>
    <property type="match status" value="1"/>
</dbReference>
<dbReference type="InterPro" id="IPR007863">
    <property type="entry name" value="Peptidase_M16_C"/>
</dbReference>
<dbReference type="OrthoDB" id="1215081at2759"/>